<sequence>MVFHITKVNKRGSDMEVDEKRRAWKKRRENSVTEMSEDGEVQGKKEEARYSCLLTGEELGMPSGKKIPPPHTGNSDSSSLIGEVWVQF</sequence>
<feature type="compositionally biased region" description="Basic and acidic residues" evidence="1">
    <location>
        <begin position="11"/>
        <end position="21"/>
    </location>
</feature>
<gene>
    <name evidence="2" type="ORF">AB6A40_000666</name>
</gene>
<dbReference type="Proteomes" id="UP001608902">
    <property type="component" value="Unassembled WGS sequence"/>
</dbReference>
<evidence type="ECO:0000256" key="1">
    <source>
        <dbReference type="SAM" id="MobiDB-lite"/>
    </source>
</evidence>
<organism evidence="2 3">
    <name type="scientific">Gnathostoma spinigerum</name>
    <dbReference type="NCBI Taxonomy" id="75299"/>
    <lineage>
        <taxon>Eukaryota</taxon>
        <taxon>Metazoa</taxon>
        <taxon>Ecdysozoa</taxon>
        <taxon>Nematoda</taxon>
        <taxon>Chromadorea</taxon>
        <taxon>Rhabditida</taxon>
        <taxon>Spirurina</taxon>
        <taxon>Gnathostomatomorpha</taxon>
        <taxon>Gnathostomatoidea</taxon>
        <taxon>Gnathostomatidae</taxon>
        <taxon>Gnathostoma</taxon>
    </lineage>
</organism>
<evidence type="ECO:0000313" key="3">
    <source>
        <dbReference type="Proteomes" id="UP001608902"/>
    </source>
</evidence>
<keyword evidence="3" id="KW-1185">Reference proteome</keyword>
<name>A0ABD6EBT9_9BILA</name>
<evidence type="ECO:0000313" key="2">
    <source>
        <dbReference type="EMBL" id="MFH4973957.1"/>
    </source>
</evidence>
<reference evidence="2 3" key="1">
    <citation type="submission" date="2024-08" db="EMBL/GenBank/DDBJ databases">
        <title>Gnathostoma spinigerum genome.</title>
        <authorList>
            <person name="Gonzalez-Bertolin B."/>
            <person name="Monzon S."/>
            <person name="Zaballos A."/>
            <person name="Jimenez P."/>
            <person name="Dekumyoy P."/>
            <person name="Varona S."/>
            <person name="Cuesta I."/>
            <person name="Sumanam S."/>
            <person name="Adisakwattana P."/>
            <person name="Gasser R.B."/>
            <person name="Hernandez-Gonzalez A."/>
            <person name="Young N.D."/>
            <person name="Perteguer M.J."/>
        </authorList>
    </citation>
    <scope>NUCLEOTIDE SEQUENCE [LARGE SCALE GENOMIC DNA]</scope>
    <source>
        <strain evidence="2">AL3</strain>
        <tissue evidence="2">Liver</tissue>
    </source>
</reference>
<feature type="region of interest" description="Disordered" evidence="1">
    <location>
        <begin position="11"/>
        <end position="81"/>
    </location>
</feature>
<accession>A0ABD6EBT9</accession>
<dbReference type="AlphaFoldDB" id="A0ABD6EBT9"/>
<proteinExistence type="predicted"/>
<comment type="caution">
    <text evidence="2">The sequence shown here is derived from an EMBL/GenBank/DDBJ whole genome shotgun (WGS) entry which is preliminary data.</text>
</comment>
<protein>
    <submittedName>
        <fullName evidence="2">Uncharacterized protein</fullName>
    </submittedName>
</protein>
<dbReference type="EMBL" id="JBGFUD010000198">
    <property type="protein sequence ID" value="MFH4973957.1"/>
    <property type="molecule type" value="Genomic_DNA"/>
</dbReference>